<sequence>MFPNMQSGVTGAADADAVKPKTNKLASVILKNIFFILFTSFLIFKQLYNIYRNSQTIF</sequence>
<reference evidence="2" key="1">
    <citation type="journal article" date="2014" name="Int. J. Syst. Evol. Microbiol.">
        <title>Complete genome sequence of Corynebacterium casei LMG S-19264T (=DSM 44701T), isolated from a smear-ripened cheese.</title>
        <authorList>
            <consortium name="US DOE Joint Genome Institute (JGI-PGF)"/>
            <person name="Walter F."/>
            <person name="Albersmeier A."/>
            <person name="Kalinowski J."/>
            <person name="Ruckert C."/>
        </authorList>
    </citation>
    <scope>NUCLEOTIDE SEQUENCE</scope>
    <source>
        <strain evidence="2">JCM 17251</strain>
    </source>
</reference>
<dbReference type="AlphaFoldDB" id="A0A917Y224"/>
<organism evidence="2 3">
    <name type="scientific">Oceanobacillus indicireducens</name>
    <dbReference type="NCBI Taxonomy" id="1004261"/>
    <lineage>
        <taxon>Bacteria</taxon>
        <taxon>Bacillati</taxon>
        <taxon>Bacillota</taxon>
        <taxon>Bacilli</taxon>
        <taxon>Bacillales</taxon>
        <taxon>Bacillaceae</taxon>
        <taxon>Oceanobacillus</taxon>
    </lineage>
</organism>
<comment type="caution">
    <text evidence="2">The sequence shown here is derived from an EMBL/GenBank/DDBJ whole genome shotgun (WGS) entry which is preliminary data.</text>
</comment>
<evidence type="ECO:0000256" key="1">
    <source>
        <dbReference type="SAM" id="Phobius"/>
    </source>
</evidence>
<protein>
    <submittedName>
        <fullName evidence="2">Uncharacterized protein</fullName>
    </submittedName>
</protein>
<name>A0A917Y224_9BACI</name>
<keyword evidence="1" id="KW-0472">Membrane</keyword>
<keyword evidence="1" id="KW-0812">Transmembrane</keyword>
<evidence type="ECO:0000313" key="3">
    <source>
        <dbReference type="Proteomes" id="UP000624041"/>
    </source>
</evidence>
<keyword evidence="1" id="KW-1133">Transmembrane helix</keyword>
<keyword evidence="3" id="KW-1185">Reference proteome</keyword>
<dbReference type="EMBL" id="BMOS01000031">
    <property type="protein sequence ID" value="GGN64361.1"/>
    <property type="molecule type" value="Genomic_DNA"/>
</dbReference>
<gene>
    <name evidence="2" type="ORF">GCM10007971_32170</name>
</gene>
<evidence type="ECO:0000313" key="2">
    <source>
        <dbReference type="EMBL" id="GGN64361.1"/>
    </source>
</evidence>
<feature type="transmembrane region" description="Helical" evidence="1">
    <location>
        <begin position="25"/>
        <end position="44"/>
    </location>
</feature>
<proteinExistence type="predicted"/>
<dbReference type="Proteomes" id="UP000624041">
    <property type="component" value="Unassembled WGS sequence"/>
</dbReference>
<reference evidence="2" key="2">
    <citation type="submission" date="2020-09" db="EMBL/GenBank/DDBJ databases">
        <authorList>
            <person name="Sun Q."/>
            <person name="Ohkuma M."/>
        </authorList>
    </citation>
    <scope>NUCLEOTIDE SEQUENCE</scope>
    <source>
        <strain evidence="2">JCM 17251</strain>
    </source>
</reference>
<accession>A0A917Y224</accession>